<dbReference type="Pfam" id="PF18317">
    <property type="entry name" value="SDH_C"/>
    <property type="match status" value="1"/>
</dbReference>
<dbReference type="GO" id="GO:0009073">
    <property type="term" value="P:aromatic amino acid family biosynthetic process"/>
    <property type="evidence" value="ECO:0007669"/>
    <property type="project" value="UniProtKB-KW"/>
</dbReference>
<name>A0A917Z474_9ACTN</name>
<dbReference type="Pfam" id="PF08501">
    <property type="entry name" value="Shikimate_dh_N"/>
    <property type="match status" value="1"/>
</dbReference>
<evidence type="ECO:0000256" key="1">
    <source>
        <dbReference type="ARBA" id="ARBA00004871"/>
    </source>
</evidence>
<evidence type="ECO:0000313" key="5">
    <source>
        <dbReference type="EMBL" id="GGO72472.1"/>
    </source>
</evidence>
<evidence type="ECO:0000259" key="3">
    <source>
        <dbReference type="Pfam" id="PF08501"/>
    </source>
</evidence>
<dbReference type="GO" id="GO:0050661">
    <property type="term" value="F:NADP binding"/>
    <property type="evidence" value="ECO:0007669"/>
    <property type="project" value="TreeGrafter"/>
</dbReference>
<dbReference type="PANTHER" id="PTHR21089:SF1">
    <property type="entry name" value="BIFUNCTIONAL 3-DEHYDROQUINATE DEHYDRATASE_SHIKIMATE DEHYDROGENASE, CHLOROPLASTIC"/>
    <property type="match status" value="1"/>
</dbReference>
<proteinExistence type="predicted"/>
<dbReference type="Proteomes" id="UP000646523">
    <property type="component" value="Unassembled WGS sequence"/>
</dbReference>
<keyword evidence="2" id="KW-0028">Amino-acid biosynthesis</keyword>
<dbReference type="SUPFAM" id="SSF51735">
    <property type="entry name" value="NAD(P)-binding Rossmann-fold domains"/>
    <property type="match status" value="1"/>
</dbReference>
<organism evidence="5 6">
    <name type="scientific">Nonomuraea cavernae</name>
    <dbReference type="NCBI Taxonomy" id="2045107"/>
    <lineage>
        <taxon>Bacteria</taxon>
        <taxon>Bacillati</taxon>
        <taxon>Actinomycetota</taxon>
        <taxon>Actinomycetes</taxon>
        <taxon>Streptosporangiales</taxon>
        <taxon>Streptosporangiaceae</taxon>
        <taxon>Nonomuraea</taxon>
    </lineage>
</organism>
<keyword evidence="6" id="KW-1185">Reference proteome</keyword>
<comment type="caution">
    <text evidence="5">The sequence shown here is derived from an EMBL/GenBank/DDBJ whole genome shotgun (WGS) entry which is preliminary data.</text>
</comment>
<reference evidence="5" key="2">
    <citation type="submission" date="2020-09" db="EMBL/GenBank/DDBJ databases">
        <authorList>
            <person name="Sun Q."/>
            <person name="Zhou Y."/>
        </authorList>
    </citation>
    <scope>NUCLEOTIDE SEQUENCE</scope>
    <source>
        <strain evidence="5">CGMCC 4.7368</strain>
    </source>
</reference>
<dbReference type="InterPro" id="IPR036291">
    <property type="entry name" value="NAD(P)-bd_dom_sf"/>
</dbReference>
<feature type="domain" description="Shikimate dehydrogenase substrate binding N-terminal" evidence="3">
    <location>
        <begin position="7"/>
        <end position="99"/>
    </location>
</feature>
<dbReference type="EMBL" id="BMNH01000012">
    <property type="protein sequence ID" value="GGO72472.1"/>
    <property type="molecule type" value="Genomic_DNA"/>
</dbReference>
<dbReference type="Gene3D" id="3.40.50.10860">
    <property type="entry name" value="Leucine Dehydrogenase, chain A, domain 1"/>
    <property type="match status" value="1"/>
</dbReference>
<dbReference type="InterPro" id="IPR022893">
    <property type="entry name" value="Shikimate_DH_fam"/>
</dbReference>
<dbReference type="InterPro" id="IPR013708">
    <property type="entry name" value="Shikimate_DH-bd_N"/>
</dbReference>
<evidence type="ECO:0000259" key="4">
    <source>
        <dbReference type="Pfam" id="PF18317"/>
    </source>
</evidence>
<sequence>MVMRAAVMGSPIGHSLSPCLHRAAYEAMGLAGWSYEAFECDEAGLPAMLGRLRPVRGEISGDEGAWAGLSLTMPLKRAVLPLLDTVSELAVEVGGANTVVFRDGAAHGDNTDVHGIKQALAEAGVPAPRSATVLGGGATAASALAALRDLGLPSATLLVRDPARAGETAEVAERLGLALAVETFDKLDVRLQVDLVVSTLPGGAADLHAERLATVPALFDVVYAPWPTAAATAVRAAGGTVVGGFAMLLHQAVRQVELMTGRADVPVEAMRAAGEAEIVRRAVHAVRSV</sequence>
<accession>A0A917Z474</accession>
<dbReference type="GO" id="GO:0005829">
    <property type="term" value="C:cytosol"/>
    <property type="evidence" value="ECO:0007669"/>
    <property type="project" value="TreeGrafter"/>
</dbReference>
<comment type="pathway">
    <text evidence="1">Metabolic intermediate biosynthesis; chorismate biosynthesis; chorismate from D-erythrose 4-phosphate and phosphoenolpyruvate: step 4/7.</text>
</comment>
<dbReference type="SUPFAM" id="SSF53223">
    <property type="entry name" value="Aminoacid dehydrogenase-like, N-terminal domain"/>
    <property type="match status" value="1"/>
</dbReference>
<protein>
    <submittedName>
        <fullName evidence="5">Shikimate 5-dehydrogenase</fullName>
    </submittedName>
</protein>
<evidence type="ECO:0000256" key="2">
    <source>
        <dbReference type="ARBA" id="ARBA00023141"/>
    </source>
</evidence>
<dbReference type="AlphaFoldDB" id="A0A917Z474"/>
<dbReference type="NCBIfam" id="NF001311">
    <property type="entry name" value="PRK00258.1-3"/>
    <property type="match status" value="1"/>
</dbReference>
<gene>
    <name evidence="5" type="primary">aroE</name>
    <name evidence="5" type="ORF">GCM10012289_40550</name>
</gene>
<feature type="domain" description="SDH C-terminal" evidence="4">
    <location>
        <begin position="244"/>
        <end position="273"/>
    </location>
</feature>
<dbReference type="GO" id="GO:0019632">
    <property type="term" value="P:shikimate metabolic process"/>
    <property type="evidence" value="ECO:0007669"/>
    <property type="project" value="TreeGrafter"/>
</dbReference>
<dbReference type="PANTHER" id="PTHR21089">
    <property type="entry name" value="SHIKIMATE DEHYDROGENASE"/>
    <property type="match status" value="1"/>
</dbReference>
<dbReference type="GO" id="GO:0004764">
    <property type="term" value="F:shikimate 3-dehydrogenase (NADP+) activity"/>
    <property type="evidence" value="ECO:0007669"/>
    <property type="project" value="InterPro"/>
</dbReference>
<dbReference type="InterPro" id="IPR046346">
    <property type="entry name" value="Aminoacid_DH-like_N_sf"/>
</dbReference>
<keyword evidence="2" id="KW-0057">Aromatic amino acid biosynthesis</keyword>
<evidence type="ECO:0000313" key="6">
    <source>
        <dbReference type="Proteomes" id="UP000646523"/>
    </source>
</evidence>
<dbReference type="Gene3D" id="3.40.50.720">
    <property type="entry name" value="NAD(P)-binding Rossmann-like Domain"/>
    <property type="match status" value="1"/>
</dbReference>
<dbReference type="GO" id="GO:0009423">
    <property type="term" value="P:chorismate biosynthetic process"/>
    <property type="evidence" value="ECO:0007669"/>
    <property type="project" value="TreeGrafter"/>
</dbReference>
<reference evidence="5" key="1">
    <citation type="journal article" date="2014" name="Int. J. Syst. Evol. Microbiol.">
        <title>Complete genome sequence of Corynebacterium casei LMG S-19264T (=DSM 44701T), isolated from a smear-ripened cheese.</title>
        <authorList>
            <consortium name="US DOE Joint Genome Institute (JGI-PGF)"/>
            <person name="Walter F."/>
            <person name="Albersmeier A."/>
            <person name="Kalinowski J."/>
            <person name="Ruckert C."/>
        </authorList>
    </citation>
    <scope>NUCLEOTIDE SEQUENCE</scope>
    <source>
        <strain evidence="5">CGMCC 4.7368</strain>
    </source>
</reference>
<dbReference type="InterPro" id="IPR041121">
    <property type="entry name" value="SDH_C"/>
</dbReference>